<keyword evidence="4 8" id="KW-0031">Aminopeptidase</keyword>
<dbReference type="PROSITE" id="PS00631">
    <property type="entry name" value="CYTOSOL_AP"/>
    <property type="match status" value="1"/>
</dbReference>
<dbReference type="InterPro" id="IPR000819">
    <property type="entry name" value="Peptidase_M17_C"/>
</dbReference>
<protein>
    <recommendedName>
        <fullName evidence="8">Probable cytosol aminopeptidase</fullName>
        <ecNumber evidence="8">3.4.11.1</ecNumber>
    </recommendedName>
    <alternativeName>
        <fullName evidence="8">Leucine aminopeptidase</fullName>
        <shortName evidence="8">LAP</shortName>
        <ecNumber evidence="8">3.4.11.10</ecNumber>
    </alternativeName>
    <alternativeName>
        <fullName evidence="8">Leucyl aminopeptidase</fullName>
    </alternativeName>
</protein>
<dbReference type="CDD" id="cd00433">
    <property type="entry name" value="Peptidase_M17"/>
    <property type="match status" value="1"/>
</dbReference>
<sequence length="504" mass="53001">MHRIITAALILLSFTTCATAFDIRFTEQANTDADTLIVLGASNTPLQQDALKQLASSENFSGKSGQSLQWLSPAAPYNTYKRVVVFGVGNVAEHTTSNAANAGADLARLLTKSAGKNIVIDASQINSSLADTELAAQLAFGATLSAYTFTRYKAKAADGKADTQSQQLNFVVANASEAQRRHAQLSAIANGVTLARDLTNEPAMGLSPANFADKANELKKLGVKVTIFDENALQKNNMGAILAVGRGSARPPRLVIAHWQGSQQAPLAIIGKGITFDTGGYNLKTQADSIIRMTSDMAGAAAALGTIAALAEQKAAVNVVVVMALAENMISDRAYLPGDVVNTAAGISVEVINTDAEGRMVMADALWYAEKHYKPRAMVDIATLTGAKVTALGAYYAGVFSKNDNLVAQLQQAGEQVNEKLWRLPLSDDMLPELKSRIADLRNGGRSAGASTAALFLQQFVGSTPFAHIDIAGNALANSSSGITPEGATGYGVQLLTQWALTQP</sequence>
<keyword evidence="5 8" id="KW-0645">Protease</keyword>
<dbReference type="OrthoDB" id="9809354at2"/>
<dbReference type="Proteomes" id="UP000199371">
    <property type="component" value="Unassembled WGS sequence"/>
</dbReference>
<feature type="chain" id="PRO_5011771531" description="Probable cytosol aminopeptidase" evidence="9">
    <location>
        <begin position="21"/>
        <end position="504"/>
    </location>
</feature>
<dbReference type="GO" id="GO:0005737">
    <property type="term" value="C:cytoplasm"/>
    <property type="evidence" value="ECO:0007669"/>
    <property type="project" value="UniProtKB-SubCell"/>
</dbReference>
<feature type="active site" evidence="8">
    <location>
        <position position="284"/>
    </location>
</feature>
<comment type="subcellular location">
    <subcellularLocation>
        <location evidence="8">Cytoplasm</location>
    </subcellularLocation>
</comment>
<keyword evidence="6 8" id="KW-0378">Hydrolase</keyword>
<accession>A0A1H6MIN9</accession>
<evidence type="ECO:0000256" key="8">
    <source>
        <dbReference type="HAMAP-Rule" id="MF_00181"/>
    </source>
</evidence>
<dbReference type="PROSITE" id="PS00430">
    <property type="entry name" value="TONB_DEPENDENT_REC_1"/>
    <property type="match status" value="1"/>
</dbReference>
<keyword evidence="12" id="KW-1185">Reference proteome</keyword>
<dbReference type="Pfam" id="PF00883">
    <property type="entry name" value="Peptidase_M17"/>
    <property type="match status" value="1"/>
</dbReference>
<dbReference type="AlphaFoldDB" id="A0A1H6MIN9"/>
<name>A0A1H6MIN9_9GAMM</name>
<dbReference type="EC" id="3.4.11.1" evidence="8"/>
<evidence type="ECO:0000256" key="1">
    <source>
        <dbReference type="ARBA" id="ARBA00000135"/>
    </source>
</evidence>
<evidence type="ECO:0000256" key="2">
    <source>
        <dbReference type="ARBA" id="ARBA00000967"/>
    </source>
</evidence>
<dbReference type="InterPro" id="IPR010916">
    <property type="entry name" value="TonB_box_CS"/>
</dbReference>
<feature type="binding site" evidence="8">
    <location>
        <position position="296"/>
    </location>
    <ligand>
        <name>Mn(2+)</name>
        <dbReference type="ChEBI" id="CHEBI:29035"/>
        <label>2</label>
    </ligand>
</feature>
<feature type="binding site" evidence="8">
    <location>
        <position position="357"/>
    </location>
    <ligand>
        <name>Mn(2+)</name>
        <dbReference type="ChEBI" id="CHEBI:29035"/>
        <label>2</label>
    </ligand>
</feature>
<dbReference type="HAMAP" id="MF_00181">
    <property type="entry name" value="Cytosol_peptidase_M17"/>
    <property type="match status" value="1"/>
</dbReference>
<keyword evidence="8" id="KW-0963">Cytoplasm</keyword>
<keyword evidence="8" id="KW-0479">Metal-binding</keyword>
<dbReference type="InterPro" id="IPR023042">
    <property type="entry name" value="Peptidase_M17_leu_NH2_pept"/>
</dbReference>
<dbReference type="RefSeq" id="WP_092793862.1">
    <property type="nucleotide sequence ID" value="NZ_FNXF01000009.1"/>
</dbReference>
<evidence type="ECO:0000259" key="10">
    <source>
        <dbReference type="PROSITE" id="PS00631"/>
    </source>
</evidence>
<dbReference type="STRING" id="173990.SAMN05660691_02552"/>
<comment type="catalytic activity">
    <reaction evidence="1 8">
        <text>Release of an N-terminal amino acid, Xaa-|-Yaa-, in which Xaa is preferably Leu, but may be other amino acids including Pro although not Arg or Lys, and Yaa may be Pro. Amino acid amides and methyl esters are also readily hydrolyzed, but rates on arylamides are exceedingly low.</text>
        <dbReference type="EC" id="3.4.11.1"/>
    </reaction>
</comment>
<dbReference type="SUPFAM" id="SSF52949">
    <property type="entry name" value="Macro domain-like"/>
    <property type="match status" value="1"/>
</dbReference>
<dbReference type="InterPro" id="IPR011356">
    <property type="entry name" value="Leucine_aapep/pepB"/>
</dbReference>
<dbReference type="EMBL" id="FNXF01000009">
    <property type="protein sequence ID" value="SEH97685.1"/>
    <property type="molecule type" value="Genomic_DNA"/>
</dbReference>
<feature type="binding site" evidence="8">
    <location>
        <position position="277"/>
    </location>
    <ligand>
        <name>Mn(2+)</name>
        <dbReference type="ChEBI" id="CHEBI:29035"/>
        <label>1</label>
    </ligand>
</feature>
<dbReference type="PANTHER" id="PTHR11963">
    <property type="entry name" value="LEUCINE AMINOPEPTIDASE-RELATED"/>
    <property type="match status" value="1"/>
</dbReference>
<feature type="domain" description="Cytosol aminopeptidase" evidence="10">
    <location>
        <begin position="353"/>
        <end position="360"/>
    </location>
</feature>
<dbReference type="SUPFAM" id="SSF53187">
    <property type="entry name" value="Zn-dependent exopeptidases"/>
    <property type="match status" value="1"/>
</dbReference>
<dbReference type="GO" id="GO:0070006">
    <property type="term" value="F:metalloaminopeptidase activity"/>
    <property type="evidence" value="ECO:0007669"/>
    <property type="project" value="InterPro"/>
</dbReference>
<dbReference type="Gene3D" id="3.40.630.10">
    <property type="entry name" value="Zn peptidases"/>
    <property type="match status" value="1"/>
</dbReference>
<evidence type="ECO:0000256" key="5">
    <source>
        <dbReference type="ARBA" id="ARBA00022670"/>
    </source>
</evidence>
<feature type="binding site" evidence="8">
    <location>
        <position position="355"/>
    </location>
    <ligand>
        <name>Mn(2+)</name>
        <dbReference type="ChEBI" id="CHEBI:29035"/>
        <label>1</label>
    </ligand>
</feature>
<dbReference type="EC" id="3.4.11.10" evidence="8"/>
<dbReference type="GO" id="GO:0030145">
    <property type="term" value="F:manganese ion binding"/>
    <property type="evidence" value="ECO:0007669"/>
    <property type="project" value="UniProtKB-UniRule"/>
</dbReference>
<comment type="similarity">
    <text evidence="3 8">Belongs to the peptidase M17 family.</text>
</comment>
<comment type="catalytic activity">
    <reaction evidence="2 8">
        <text>Release of an N-terminal amino acid, preferentially leucine, but not glutamic or aspartic acids.</text>
        <dbReference type="EC" id="3.4.11.10"/>
    </reaction>
</comment>
<keyword evidence="7 8" id="KW-0464">Manganese</keyword>
<dbReference type="Pfam" id="PF02789">
    <property type="entry name" value="Peptidase_M17_N"/>
    <property type="match status" value="1"/>
</dbReference>
<feature type="active site" evidence="8">
    <location>
        <position position="359"/>
    </location>
</feature>
<feature type="binding site" evidence="8">
    <location>
        <position position="272"/>
    </location>
    <ligand>
        <name>Mn(2+)</name>
        <dbReference type="ChEBI" id="CHEBI:29035"/>
        <label>2</label>
    </ligand>
</feature>
<feature type="binding site" evidence="8">
    <location>
        <position position="357"/>
    </location>
    <ligand>
        <name>Mn(2+)</name>
        <dbReference type="ChEBI" id="CHEBI:29035"/>
        <label>1</label>
    </ligand>
</feature>
<reference evidence="12" key="1">
    <citation type="submission" date="2016-10" db="EMBL/GenBank/DDBJ databases">
        <authorList>
            <person name="Varghese N."/>
            <person name="Submissions S."/>
        </authorList>
    </citation>
    <scope>NUCLEOTIDE SEQUENCE [LARGE SCALE GENOMIC DNA]</scope>
    <source>
        <strain evidence="12">DSM 17616</strain>
    </source>
</reference>
<evidence type="ECO:0000256" key="3">
    <source>
        <dbReference type="ARBA" id="ARBA00009528"/>
    </source>
</evidence>
<organism evidence="11 12">
    <name type="scientific">Rheinheimera pacifica</name>
    <dbReference type="NCBI Taxonomy" id="173990"/>
    <lineage>
        <taxon>Bacteria</taxon>
        <taxon>Pseudomonadati</taxon>
        <taxon>Pseudomonadota</taxon>
        <taxon>Gammaproteobacteria</taxon>
        <taxon>Chromatiales</taxon>
        <taxon>Chromatiaceae</taxon>
        <taxon>Rheinheimera</taxon>
    </lineage>
</organism>
<evidence type="ECO:0000256" key="7">
    <source>
        <dbReference type="ARBA" id="ARBA00023211"/>
    </source>
</evidence>
<dbReference type="NCBIfam" id="NF002077">
    <property type="entry name" value="PRK00913.2-4"/>
    <property type="match status" value="1"/>
</dbReference>
<dbReference type="InterPro" id="IPR043472">
    <property type="entry name" value="Macro_dom-like"/>
</dbReference>
<evidence type="ECO:0000256" key="6">
    <source>
        <dbReference type="ARBA" id="ARBA00022801"/>
    </source>
</evidence>
<evidence type="ECO:0000256" key="4">
    <source>
        <dbReference type="ARBA" id="ARBA00022438"/>
    </source>
</evidence>
<feature type="binding site" evidence="8">
    <location>
        <position position="277"/>
    </location>
    <ligand>
        <name>Mn(2+)</name>
        <dbReference type="ChEBI" id="CHEBI:29035"/>
        <label>2</label>
    </ligand>
</feature>
<feature type="signal peptide" evidence="9">
    <location>
        <begin position="1"/>
        <end position="20"/>
    </location>
</feature>
<dbReference type="Gene3D" id="3.40.220.10">
    <property type="entry name" value="Leucine Aminopeptidase, subunit E, domain 1"/>
    <property type="match status" value="1"/>
</dbReference>
<evidence type="ECO:0000256" key="9">
    <source>
        <dbReference type="SAM" id="SignalP"/>
    </source>
</evidence>
<dbReference type="GO" id="GO:0006508">
    <property type="term" value="P:proteolysis"/>
    <property type="evidence" value="ECO:0007669"/>
    <property type="project" value="UniProtKB-KW"/>
</dbReference>
<comment type="function">
    <text evidence="8">Presumably involved in the processing and regular turnover of intracellular proteins. Catalyzes the removal of unsubstituted N-terminal amino acids from various peptides.</text>
</comment>
<evidence type="ECO:0000313" key="11">
    <source>
        <dbReference type="EMBL" id="SEH97685.1"/>
    </source>
</evidence>
<dbReference type="PRINTS" id="PR00481">
    <property type="entry name" value="LAMNOPPTDASE"/>
</dbReference>
<dbReference type="InterPro" id="IPR008283">
    <property type="entry name" value="Peptidase_M17_N"/>
</dbReference>
<proteinExistence type="inferred from homology"/>
<dbReference type="PANTHER" id="PTHR11963:SF23">
    <property type="entry name" value="CYTOSOL AMINOPEPTIDASE"/>
    <property type="match status" value="1"/>
</dbReference>
<gene>
    <name evidence="8" type="primary">pepA</name>
    <name evidence="11" type="ORF">SAMN05660691_02552</name>
</gene>
<evidence type="ECO:0000313" key="12">
    <source>
        <dbReference type="Proteomes" id="UP000199371"/>
    </source>
</evidence>
<keyword evidence="9" id="KW-0732">Signal</keyword>
<comment type="cofactor">
    <cofactor evidence="8">
        <name>Mn(2+)</name>
        <dbReference type="ChEBI" id="CHEBI:29035"/>
    </cofactor>
    <text evidence="8">Binds 2 manganese ions per subunit.</text>
</comment>